<dbReference type="EMBL" id="KV454429">
    <property type="protein sequence ID" value="ODQ80710.1"/>
    <property type="molecule type" value="Genomic_DNA"/>
</dbReference>
<feature type="transmembrane region" description="Helical" evidence="7">
    <location>
        <begin position="141"/>
        <end position="162"/>
    </location>
</feature>
<sequence>MPAARSSSPLNRRYLQVGCSIVWCLLAAGPIFGFAALKPVLIEQGVYYEKCNVDVSLSSLVTHGSSSCTEQDLALNFMFTLAAVVTNVTALLVGAVLDRYGPRVSGIIGSALLAMASALFINGKSFTASENAFISLVDPYLCGYTVLALGGPFCFISSFHLANAFPQNLGLVLALLTGAFDSSSALFLGYRLVYTHFIEADTHLEISLSDFFKFYLIVPLFIFGCQLFVMPHESYKLESVKKTAGETTSLLVSLSDVEEQAKPDPSRRASIAVSMVSSSRPGRYERRFSTISQLNDNAHQAEIDYEAETSPRRGGVYGILHGSSIKEQLSSLWFVIMTLFTTIQMLRINYFVATLKTQEDFLFEEETALKLNHFFDLALPLGGLISIPFIGLILDNLATGPVMLIITVVSVVIGVFGLLNQSVVYPILGMLLLVVYRPFYYTVVSDFVAKVFGHENFGTVYGTIICISGCMNLVQPLLDRLTHEKFGMNPTPVNVGLVSLTGILGTWLLLFIKQQENGVKRRHLELEAENALEFDIPS</sequence>
<reference evidence="9" key="1">
    <citation type="submission" date="2016-05" db="EMBL/GenBank/DDBJ databases">
        <title>Comparative genomics of biotechnologically important yeasts.</title>
        <authorList>
            <consortium name="DOE Joint Genome Institute"/>
            <person name="Riley R."/>
            <person name="Haridas S."/>
            <person name="Wolfe K.H."/>
            <person name="Lopes M.R."/>
            <person name="Hittinger C.T."/>
            <person name="Goker M."/>
            <person name="Salamov A."/>
            <person name="Wisecaver J."/>
            <person name="Long T.M."/>
            <person name="Aerts A.L."/>
            <person name="Barry K."/>
            <person name="Choi C."/>
            <person name="Clum A."/>
            <person name="Coughlan A.Y."/>
            <person name="Deshpande S."/>
            <person name="Douglass A.P."/>
            <person name="Hanson S.J."/>
            <person name="Klenk H.-P."/>
            <person name="Labutti K."/>
            <person name="Lapidus A."/>
            <person name="Lindquist E."/>
            <person name="Lipzen A."/>
            <person name="Meier-Kolthoff J.P."/>
            <person name="Ohm R.A."/>
            <person name="Otillar R.P."/>
            <person name="Pangilinan J."/>
            <person name="Peng Y."/>
            <person name="Rokas A."/>
            <person name="Rosa C.A."/>
            <person name="Scheuner C."/>
            <person name="Sibirny A.A."/>
            <person name="Slot J.C."/>
            <person name="Stielow J.B."/>
            <person name="Sun H."/>
            <person name="Kurtzman C.P."/>
            <person name="Blackwell M."/>
            <person name="Grigoriev I.V."/>
            <person name="Jeffries T.W."/>
        </authorList>
    </citation>
    <scope>NUCLEOTIDE SEQUENCE [LARGE SCALE GENOMIC DNA]</scope>
    <source>
        <strain evidence="9">NRRL Y-12698</strain>
    </source>
</reference>
<feature type="transmembrane region" description="Helical" evidence="7">
    <location>
        <begin position="494"/>
        <end position="512"/>
    </location>
</feature>
<feature type="transmembrane region" description="Helical" evidence="7">
    <location>
        <begin position="401"/>
        <end position="419"/>
    </location>
</feature>
<feature type="transmembrane region" description="Helical" evidence="7">
    <location>
        <begin position="212"/>
        <end position="229"/>
    </location>
</feature>
<dbReference type="OrthoDB" id="330047at2759"/>
<evidence type="ECO:0000256" key="2">
    <source>
        <dbReference type="ARBA" id="ARBA00006595"/>
    </source>
</evidence>
<evidence type="ECO:0000313" key="8">
    <source>
        <dbReference type="EMBL" id="ODQ80710.1"/>
    </source>
</evidence>
<proteinExistence type="inferred from homology"/>
<dbReference type="AlphaFoldDB" id="A0A1E3QSR5"/>
<dbReference type="InterPro" id="IPR052599">
    <property type="entry name" value="SLC43A_AATransporter"/>
</dbReference>
<feature type="transmembrane region" description="Helical" evidence="7">
    <location>
        <begin position="456"/>
        <end position="474"/>
    </location>
</feature>
<comment type="similarity">
    <text evidence="2">Belongs to the SLC43A transporter (TC 2.A.1.44) family.</text>
</comment>
<feature type="transmembrane region" description="Helical" evidence="7">
    <location>
        <begin position="73"/>
        <end position="97"/>
    </location>
</feature>
<evidence type="ECO:0000256" key="1">
    <source>
        <dbReference type="ARBA" id="ARBA00004141"/>
    </source>
</evidence>
<feature type="transmembrane region" description="Helical" evidence="7">
    <location>
        <begin position="104"/>
        <end position="121"/>
    </location>
</feature>
<evidence type="ECO:0000256" key="5">
    <source>
        <dbReference type="ARBA" id="ARBA00022989"/>
    </source>
</evidence>
<feature type="transmembrane region" description="Helical" evidence="7">
    <location>
        <begin position="169"/>
        <end position="192"/>
    </location>
</feature>
<evidence type="ECO:0000256" key="6">
    <source>
        <dbReference type="ARBA" id="ARBA00023136"/>
    </source>
</evidence>
<dbReference type="SUPFAM" id="SSF103473">
    <property type="entry name" value="MFS general substrate transporter"/>
    <property type="match status" value="1"/>
</dbReference>
<keyword evidence="4 7" id="KW-0812">Transmembrane</keyword>
<feature type="transmembrane region" description="Helical" evidence="7">
    <location>
        <begin position="14"/>
        <end position="37"/>
    </location>
</feature>
<keyword evidence="6 7" id="KW-0472">Membrane</keyword>
<feature type="transmembrane region" description="Helical" evidence="7">
    <location>
        <begin position="332"/>
        <end position="353"/>
    </location>
</feature>
<dbReference type="Proteomes" id="UP000094336">
    <property type="component" value="Unassembled WGS sequence"/>
</dbReference>
<evidence type="ECO:0000256" key="4">
    <source>
        <dbReference type="ARBA" id="ARBA00022692"/>
    </source>
</evidence>
<organism evidence="8 9">
    <name type="scientific">Babjeviella inositovora NRRL Y-12698</name>
    <dbReference type="NCBI Taxonomy" id="984486"/>
    <lineage>
        <taxon>Eukaryota</taxon>
        <taxon>Fungi</taxon>
        <taxon>Dikarya</taxon>
        <taxon>Ascomycota</taxon>
        <taxon>Saccharomycotina</taxon>
        <taxon>Pichiomycetes</taxon>
        <taxon>Serinales incertae sedis</taxon>
        <taxon>Babjeviella</taxon>
    </lineage>
</organism>
<accession>A0A1E3QSR5</accession>
<keyword evidence="9" id="KW-1185">Reference proteome</keyword>
<comment type="subcellular location">
    <subcellularLocation>
        <location evidence="1">Membrane</location>
        <topology evidence="1">Multi-pass membrane protein</topology>
    </subcellularLocation>
</comment>
<dbReference type="PANTHER" id="PTHR20772">
    <property type="entry name" value="PROTEIN FMP42"/>
    <property type="match status" value="1"/>
</dbReference>
<dbReference type="Gene3D" id="1.20.1250.20">
    <property type="entry name" value="MFS general substrate transporter like domains"/>
    <property type="match status" value="1"/>
</dbReference>
<protein>
    <recommendedName>
        <fullName evidence="10">Protein FMP42</fullName>
    </recommendedName>
</protein>
<dbReference type="RefSeq" id="XP_018986038.1">
    <property type="nucleotide sequence ID" value="XM_019128551.1"/>
</dbReference>
<dbReference type="InterPro" id="IPR036259">
    <property type="entry name" value="MFS_trans_sf"/>
</dbReference>
<evidence type="ECO:0000256" key="3">
    <source>
        <dbReference type="ARBA" id="ARBA00022448"/>
    </source>
</evidence>
<evidence type="ECO:0000256" key="7">
    <source>
        <dbReference type="SAM" id="Phobius"/>
    </source>
</evidence>
<name>A0A1E3QSR5_9ASCO</name>
<dbReference type="PANTHER" id="PTHR20772:SF2">
    <property type="entry name" value="PROTEIN FMP42"/>
    <property type="match status" value="1"/>
</dbReference>
<gene>
    <name evidence="8" type="ORF">BABINDRAFT_160939</name>
</gene>
<keyword evidence="3" id="KW-0813">Transport</keyword>
<dbReference type="STRING" id="984486.A0A1E3QSR5"/>
<evidence type="ECO:0000313" key="9">
    <source>
        <dbReference type="Proteomes" id="UP000094336"/>
    </source>
</evidence>
<keyword evidence="5 7" id="KW-1133">Transmembrane helix</keyword>
<dbReference type="GO" id="GO:0000329">
    <property type="term" value="C:fungal-type vacuole membrane"/>
    <property type="evidence" value="ECO:0007669"/>
    <property type="project" value="TreeGrafter"/>
</dbReference>
<feature type="transmembrane region" description="Helical" evidence="7">
    <location>
        <begin position="373"/>
        <end position="394"/>
    </location>
</feature>
<evidence type="ECO:0008006" key="10">
    <source>
        <dbReference type="Google" id="ProtNLM"/>
    </source>
</evidence>
<feature type="transmembrane region" description="Helical" evidence="7">
    <location>
        <begin position="425"/>
        <end position="444"/>
    </location>
</feature>
<dbReference type="GeneID" id="30146404"/>